<dbReference type="STRING" id="1802620.A3D91_02560"/>
<name>A0A1F4V9D8_UNCKA</name>
<dbReference type="EMBL" id="MEVD01000015">
    <property type="protein sequence ID" value="OGC53273.1"/>
    <property type="molecule type" value="Genomic_DNA"/>
</dbReference>
<dbReference type="Pfam" id="PF07610">
    <property type="entry name" value="DUF1573"/>
    <property type="match status" value="1"/>
</dbReference>
<reference evidence="1 2" key="1">
    <citation type="journal article" date="2016" name="Nat. Commun.">
        <title>Thousands of microbial genomes shed light on interconnected biogeochemical processes in an aquifer system.</title>
        <authorList>
            <person name="Anantharaman K."/>
            <person name="Brown C.T."/>
            <person name="Hug L.A."/>
            <person name="Sharon I."/>
            <person name="Castelle C.J."/>
            <person name="Probst A.J."/>
            <person name="Thomas B.C."/>
            <person name="Singh A."/>
            <person name="Wilkins M.J."/>
            <person name="Karaoz U."/>
            <person name="Brodie E.L."/>
            <person name="Williams K.H."/>
            <person name="Hubbard S.S."/>
            <person name="Banfield J.F."/>
        </authorList>
    </citation>
    <scope>NUCLEOTIDE SEQUENCE [LARGE SCALE GENOMIC DNA]</scope>
</reference>
<proteinExistence type="predicted"/>
<evidence type="ECO:0000313" key="2">
    <source>
        <dbReference type="Proteomes" id="UP000178127"/>
    </source>
</evidence>
<organism evidence="1 2">
    <name type="scientific">candidate division WWE3 bacterium RIFCSPHIGHO2_02_FULL_38_14</name>
    <dbReference type="NCBI Taxonomy" id="1802620"/>
    <lineage>
        <taxon>Bacteria</taxon>
        <taxon>Katanobacteria</taxon>
    </lineage>
</organism>
<dbReference type="InterPro" id="IPR013783">
    <property type="entry name" value="Ig-like_fold"/>
</dbReference>
<gene>
    <name evidence="1" type="ORF">A3D91_02560</name>
</gene>
<accession>A0A1F4V9D8</accession>
<dbReference type="Gene3D" id="2.60.40.10">
    <property type="entry name" value="Immunoglobulins"/>
    <property type="match status" value="1"/>
</dbReference>
<evidence type="ECO:0008006" key="3">
    <source>
        <dbReference type="Google" id="ProtNLM"/>
    </source>
</evidence>
<evidence type="ECO:0000313" key="1">
    <source>
        <dbReference type="EMBL" id="OGC53273.1"/>
    </source>
</evidence>
<sequence>MKGKLLLTSIFIISIIAVVLIRELTSANDLLLNTEVDLGNVNIDSKKEFEVALINPSYNEFELTKAYTSCGCTRLIEQESSAMPLVIKPGKTAQVLFEFDPSSMHVKGDEINHEVYFLITNPIEKEYKVKITGKII</sequence>
<comment type="caution">
    <text evidence="1">The sequence shown here is derived from an EMBL/GenBank/DDBJ whole genome shotgun (WGS) entry which is preliminary data.</text>
</comment>
<dbReference type="InterPro" id="IPR011467">
    <property type="entry name" value="DUF1573"/>
</dbReference>
<protein>
    <recommendedName>
        <fullName evidence="3">DUF1573 domain-containing protein</fullName>
    </recommendedName>
</protein>
<dbReference type="AlphaFoldDB" id="A0A1F4V9D8"/>
<dbReference type="Proteomes" id="UP000178127">
    <property type="component" value="Unassembled WGS sequence"/>
</dbReference>